<dbReference type="Proteomes" id="UP000319852">
    <property type="component" value="Chromosome"/>
</dbReference>
<dbReference type="GO" id="GO:0016791">
    <property type="term" value="F:phosphatase activity"/>
    <property type="evidence" value="ECO:0007669"/>
    <property type="project" value="TreeGrafter"/>
</dbReference>
<evidence type="ECO:0000313" key="3">
    <source>
        <dbReference type="EMBL" id="QDT00563.1"/>
    </source>
</evidence>
<dbReference type="InterPro" id="IPR029033">
    <property type="entry name" value="His_PPase_superfam"/>
</dbReference>
<dbReference type="KEGG" id="amob:HG15A2_39010"/>
<organism evidence="3 4">
    <name type="scientific">Adhaeretor mobilis</name>
    <dbReference type="NCBI Taxonomy" id="1930276"/>
    <lineage>
        <taxon>Bacteria</taxon>
        <taxon>Pseudomonadati</taxon>
        <taxon>Planctomycetota</taxon>
        <taxon>Planctomycetia</taxon>
        <taxon>Pirellulales</taxon>
        <taxon>Lacipirellulaceae</taxon>
        <taxon>Adhaeretor</taxon>
    </lineage>
</organism>
<dbReference type="CDD" id="cd07067">
    <property type="entry name" value="HP_PGM_like"/>
    <property type="match status" value="1"/>
</dbReference>
<reference evidence="3 4" key="1">
    <citation type="submission" date="2019-02" db="EMBL/GenBank/DDBJ databases">
        <title>Deep-cultivation of Planctomycetes and their phenomic and genomic characterization uncovers novel biology.</title>
        <authorList>
            <person name="Wiegand S."/>
            <person name="Jogler M."/>
            <person name="Boedeker C."/>
            <person name="Pinto D."/>
            <person name="Vollmers J."/>
            <person name="Rivas-Marin E."/>
            <person name="Kohn T."/>
            <person name="Peeters S.H."/>
            <person name="Heuer A."/>
            <person name="Rast P."/>
            <person name="Oberbeckmann S."/>
            <person name="Bunk B."/>
            <person name="Jeske O."/>
            <person name="Meyerdierks A."/>
            <person name="Storesund J.E."/>
            <person name="Kallscheuer N."/>
            <person name="Luecker S."/>
            <person name="Lage O.M."/>
            <person name="Pohl T."/>
            <person name="Merkel B.J."/>
            <person name="Hornburger P."/>
            <person name="Mueller R.-W."/>
            <person name="Bruemmer F."/>
            <person name="Labrenz M."/>
            <person name="Spormann A.M."/>
            <person name="Op den Camp H."/>
            <person name="Overmann J."/>
            <person name="Amann R."/>
            <person name="Jetten M.S.M."/>
            <person name="Mascher T."/>
            <person name="Medema M.H."/>
            <person name="Devos D.P."/>
            <person name="Kaster A.-K."/>
            <person name="Ovreas L."/>
            <person name="Rohde M."/>
            <person name="Galperin M.Y."/>
            <person name="Jogler C."/>
        </authorList>
    </citation>
    <scope>NUCLEOTIDE SEQUENCE [LARGE SCALE GENOMIC DNA]</scope>
    <source>
        <strain evidence="3 4">HG15A2</strain>
    </source>
</reference>
<evidence type="ECO:0000256" key="2">
    <source>
        <dbReference type="PIRSR" id="PIRSR613078-2"/>
    </source>
</evidence>
<dbReference type="SUPFAM" id="SSF53254">
    <property type="entry name" value="Phosphoglycerate mutase-like"/>
    <property type="match status" value="1"/>
</dbReference>
<dbReference type="InterPro" id="IPR013078">
    <property type="entry name" value="His_Pase_superF_clade-1"/>
</dbReference>
<evidence type="ECO:0000313" key="4">
    <source>
        <dbReference type="Proteomes" id="UP000319852"/>
    </source>
</evidence>
<proteinExistence type="predicted"/>
<dbReference type="GO" id="GO:0005737">
    <property type="term" value="C:cytoplasm"/>
    <property type="evidence" value="ECO:0007669"/>
    <property type="project" value="TreeGrafter"/>
</dbReference>
<dbReference type="SMART" id="SM00855">
    <property type="entry name" value="PGAM"/>
    <property type="match status" value="1"/>
</dbReference>
<feature type="active site" description="Tele-phosphohistidine intermediate" evidence="1">
    <location>
        <position position="12"/>
    </location>
</feature>
<feature type="active site" description="Proton donor/acceptor" evidence="1">
    <location>
        <position position="86"/>
    </location>
</feature>
<name>A0A517N0A7_9BACT</name>
<dbReference type="PANTHER" id="PTHR48100">
    <property type="entry name" value="BROAD-SPECIFICITY PHOSPHATASE YOR283W-RELATED"/>
    <property type="match status" value="1"/>
</dbReference>
<feature type="binding site" evidence="2">
    <location>
        <position position="62"/>
    </location>
    <ligand>
        <name>substrate</name>
    </ligand>
</feature>
<dbReference type="AlphaFoldDB" id="A0A517N0A7"/>
<dbReference type="InterPro" id="IPR050275">
    <property type="entry name" value="PGM_Phosphatase"/>
</dbReference>
<sequence length="207" mass="22713">MPNDTLLYLIRHGVTAANEGGVLQGRGVDNPLSDFGKAQANRTAYALAEFPLQAVYASPLLRAQETAAAIAEPHDGEVTTVNELAEVHVGRWEGRTWAQIEADEPDAYRQFVDTEGDVGYPEGETFTQVFERVSGALNPLYERHEGESFAVVAHSVVNRCYLATLLGREPHRGRDVLQGNCGVNVIRRREGKLRIVTLNSALHLHGV</sequence>
<keyword evidence="4" id="KW-1185">Reference proteome</keyword>
<dbReference type="RefSeq" id="WP_145062144.1">
    <property type="nucleotide sequence ID" value="NZ_CP036263.1"/>
</dbReference>
<dbReference type="OrthoDB" id="9782128at2"/>
<accession>A0A517N0A7</accession>
<dbReference type="Gene3D" id="3.40.50.1240">
    <property type="entry name" value="Phosphoglycerate mutase-like"/>
    <property type="match status" value="1"/>
</dbReference>
<evidence type="ECO:0000256" key="1">
    <source>
        <dbReference type="PIRSR" id="PIRSR613078-1"/>
    </source>
</evidence>
<dbReference type="EC" id="3.1.3.3" evidence="3"/>
<dbReference type="Pfam" id="PF00300">
    <property type="entry name" value="His_Phos_1"/>
    <property type="match status" value="1"/>
</dbReference>
<gene>
    <name evidence="3" type="primary">pspA_2</name>
    <name evidence="3" type="ORF">HG15A2_39010</name>
</gene>
<dbReference type="PANTHER" id="PTHR48100:SF1">
    <property type="entry name" value="HISTIDINE PHOSPHATASE FAMILY PROTEIN-RELATED"/>
    <property type="match status" value="1"/>
</dbReference>
<dbReference type="EMBL" id="CP036263">
    <property type="protein sequence ID" value="QDT00563.1"/>
    <property type="molecule type" value="Genomic_DNA"/>
</dbReference>
<protein>
    <submittedName>
        <fullName evidence="3">Phosphoserine phosphatase 1</fullName>
        <ecNumber evidence="3">3.1.3.3</ecNumber>
    </submittedName>
</protein>
<feature type="binding site" evidence="2">
    <location>
        <begin position="11"/>
        <end position="18"/>
    </location>
    <ligand>
        <name>substrate</name>
    </ligand>
</feature>
<keyword evidence="3" id="KW-0378">Hydrolase</keyword>